<keyword evidence="1" id="KW-0472">Membrane</keyword>
<proteinExistence type="predicted"/>
<evidence type="ECO:0000313" key="3">
    <source>
        <dbReference type="Proteomes" id="UP001516472"/>
    </source>
</evidence>
<sequence length="114" mass="12828">MDEIDRMHAEDDRRAKLRAAVKARLAEIEAELPGVIREVSTLQNINRVWGDHGLTGSSLTELDSRIKRRDTLIAEHSVLEGLLERHPTRLRANAALFFAAVSFVVAAINFIKQQ</sequence>
<feature type="transmembrane region" description="Helical" evidence="1">
    <location>
        <begin position="92"/>
        <end position="111"/>
    </location>
</feature>
<accession>A0ABR9PIL6</accession>
<evidence type="ECO:0000256" key="1">
    <source>
        <dbReference type="SAM" id="Phobius"/>
    </source>
</evidence>
<organism evidence="2 3">
    <name type="scientific">Corallococcus soli</name>
    <dbReference type="NCBI Taxonomy" id="2710757"/>
    <lineage>
        <taxon>Bacteria</taxon>
        <taxon>Pseudomonadati</taxon>
        <taxon>Myxococcota</taxon>
        <taxon>Myxococcia</taxon>
        <taxon>Myxococcales</taxon>
        <taxon>Cystobacterineae</taxon>
        <taxon>Myxococcaceae</taxon>
        <taxon>Corallococcus</taxon>
    </lineage>
</organism>
<dbReference type="Proteomes" id="UP001516472">
    <property type="component" value="Unassembled WGS sequence"/>
</dbReference>
<dbReference type="RefSeq" id="WP_193347134.1">
    <property type="nucleotide sequence ID" value="NZ_CBCSIP010000104.1"/>
</dbReference>
<keyword evidence="1" id="KW-1133">Transmembrane helix</keyword>
<comment type="caution">
    <text evidence="2">The sequence shown here is derived from an EMBL/GenBank/DDBJ whole genome shotgun (WGS) entry which is preliminary data.</text>
</comment>
<dbReference type="EMBL" id="JAAIYO010000001">
    <property type="protein sequence ID" value="MBE4747778.1"/>
    <property type="molecule type" value="Genomic_DNA"/>
</dbReference>
<protein>
    <submittedName>
        <fullName evidence="2">Uncharacterized protein</fullName>
    </submittedName>
</protein>
<keyword evidence="3" id="KW-1185">Reference proteome</keyword>
<keyword evidence="1" id="KW-0812">Transmembrane</keyword>
<gene>
    <name evidence="2" type="ORF">G4177_06245</name>
</gene>
<reference evidence="2 3" key="1">
    <citation type="submission" date="2020-02" db="EMBL/GenBank/DDBJ databases">
        <authorList>
            <person name="Babadi Z.K."/>
            <person name="Risdian C."/>
            <person name="Ebrahimipour G.H."/>
            <person name="Wink J."/>
        </authorList>
    </citation>
    <scope>NUCLEOTIDE SEQUENCE [LARGE SCALE GENOMIC DNA]</scope>
    <source>
        <strain evidence="2 3">ZKHCc1 1396</strain>
    </source>
</reference>
<evidence type="ECO:0000313" key="2">
    <source>
        <dbReference type="EMBL" id="MBE4747778.1"/>
    </source>
</evidence>
<name>A0ABR9PIL6_9BACT</name>